<gene>
    <name evidence="2" type="ORF">CVIRNUC_008646</name>
</gene>
<dbReference type="Proteomes" id="UP001314263">
    <property type="component" value="Unassembled WGS sequence"/>
</dbReference>
<evidence type="ECO:0000313" key="2">
    <source>
        <dbReference type="EMBL" id="CAK0785437.1"/>
    </source>
</evidence>
<dbReference type="AlphaFoldDB" id="A0AAV1IFJ2"/>
<dbReference type="PANTHER" id="PTHR43503:SF12">
    <property type="entry name" value="PEROXIREDOXIN"/>
    <property type="match status" value="1"/>
</dbReference>
<dbReference type="InterPro" id="IPR013766">
    <property type="entry name" value="Thioredoxin_domain"/>
</dbReference>
<keyword evidence="3" id="KW-1185">Reference proteome</keyword>
<dbReference type="GO" id="GO:0045454">
    <property type="term" value="P:cell redox homeostasis"/>
    <property type="evidence" value="ECO:0007669"/>
    <property type="project" value="TreeGrafter"/>
</dbReference>
<accession>A0AAV1IFJ2</accession>
<dbReference type="Gene3D" id="3.40.30.10">
    <property type="entry name" value="Glutaredoxin"/>
    <property type="match status" value="1"/>
</dbReference>
<dbReference type="SUPFAM" id="SSF52833">
    <property type="entry name" value="Thioredoxin-like"/>
    <property type="match status" value="1"/>
</dbReference>
<dbReference type="Gene3D" id="3.30.1020.10">
    <property type="entry name" value="Antioxidant, Horf6, Chain A, domain2"/>
    <property type="match status" value="1"/>
</dbReference>
<evidence type="ECO:0000313" key="3">
    <source>
        <dbReference type="Proteomes" id="UP001314263"/>
    </source>
</evidence>
<dbReference type="GO" id="GO:0005829">
    <property type="term" value="C:cytosol"/>
    <property type="evidence" value="ECO:0007669"/>
    <property type="project" value="TreeGrafter"/>
</dbReference>
<dbReference type="GO" id="GO:0016491">
    <property type="term" value="F:oxidoreductase activity"/>
    <property type="evidence" value="ECO:0007669"/>
    <property type="project" value="InterPro"/>
</dbReference>
<sequence>MLHLETVVPDFEAATSMGPMRWHEWLQDSWAILLSFAHLSAPICTYEVGCLALKYKELQAKDVRIAALSLESVASNTKWLSDILAQCEKGVTVDFPIIADPECEIASKYGIVDPNWTKNSDSQQLISASAFIIGPGKVLKLSFNYPTSVDRNIDEIMRCVSALQMCAKYPTATSTDSTIRPNITDSNNGPFLLPTVTPEDAQKTFGINHRGFVVMGIDDTPGQKAYYIHLEAKPGKGDKVQQFLRDINSGVDQEPLTGPWFALRYSSTTFGIFEAFPNADARHTHDGGPGGRNFLQAGLLHDMLAYPAQLYRLDVLHGKFNVMFGKPITT</sequence>
<name>A0AAV1IFJ2_9CHLO</name>
<organism evidence="2 3">
    <name type="scientific">Coccomyxa viridis</name>
    <dbReference type="NCBI Taxonomy" id="1274662"/>
    <lineage>
        <taxon>Eukaryota</taxon>
        <taxon>Viridiplantae</taxon>
        <taxon>Chlorophyta</taxon>
        <taxon>core chlorophytes</taxon>
        <taxon>Trebouxiophyceae</taxon>
        <taxon>Trebouxiophyceae incertae sedis</taxon>
        <taxon>Coccomyxaceae</taxon>
        <taxon>Coccomyxa</taxon>
    </lineage>
</organism>
<dbReference type="SUPFAM" id="SSF54909">
    <property type="entry name" value="Dimeric alpha+beta barrel"/>
    <property type="match status" value="1"/>
</dbReference>
<proteinExistence type="predicted"/>
<dbReference type="InterPro" id="IPR011008">
    <property type="entry name" value="Dimeric_a/b-barrel"/>
</dbReference>
<dbReference type="GO" id="GO:0005739">
    <property type="term" value="C:mitochondrion"/>
    <property type="evidence" value="ECO:0007669"/>
    <property type="project" value="TreeGrafter"/>
</dbReference>
<dbReference type="InterPro" id="IPR000866">
    <property type="entry name" value="AhpC/TSA"/>
</dbReference>
<dbReference type="PANTHER" id="PTHR43503">
    <property type="entry name" value="MCG48959-RELATED"/>
    <property type="match status" value="1"/>
</dbReference>
<feature type="domain" description="Thioredoxin" evidence="1">
    <location>
        <begin position="2"/>
        <end position="165"/>
    </location>
</feature>
<dbReference type="InterPro" id="IPR036249">
    <property type="entry name" value="Thioredoxin-like_sf"/>
</dbReference>
<comment type="caution">
    <text evidence="2">The sequence shown here is derived from an EMBL/GenBank/DDBJ whole genome shotgun (WGS) entry which is preliminary data.</text>
</comment>
<dbReference type="Pfam" id="PF00578">
    <property type="entry name" value="AhpC-TSA"/>
    <property type="match status" value="1"/>
</dbReference>
<dbReference type="PROSITE" id="PS51352">
    <property type="entry name" value="THIOREDOXIN_2"/>
    <property type="match status" value="1"/>
</dbReference>
<protein>
    <recommendedName>
        <fullName evidence="1">Thioredoxin domain-containing protein</fullName>
    </recommendedName>
</protein>
<dbReference type="GO" id="GO:0016209">
    <property type="term" value="F:antioxidant activity"/>
    <property type="evidence" value="ECO:0007669"/>
    <property type="project" value="InterPro"/>
</dbReference>
<evidence type="ECO:0000259" key="1">
    <source>
        <dbReference type="PROSITE" id="PS51352"/>
    </source>
</evidence>
<dbReference type="EMBL" id="CAUYUE010000012">
    <property type="protein sequence ID" value="CAK0785437.1"/>
    <property type="molecule type" value="Genomic_DNA"/>
</dbReference>
<dbReference type="Gene3D" id="3.30.70.100">
    <property type="match status" value="1"/>
</dbReference>
<reference evidence="2 3" key="1">
    <citation type="submission" date="2023-10" db="EMBL/GenBank/DDBJ databases">
        <authorList>
            <person name="Maclean D."/>
            <person name="Macfadyen A."/>
        </authorList>
    </citation>
    <scope>NUCLEOTIDE SEQUENCE [LARGE SCALE GENOMIC DNA]</scope>
</reference>